<dbReference type="InterPro" id="IPR011033">
    <property type="entry name" value="PRC_barrel-like_sf"/>
</dbReference>
<dbReference type="EMBL" id="APMM01000024">
    <property type="protein sequence ID" value="ENN96139.1"/>
    <property type="molecule type" value="Genomic_DNA"/>
</dbReference>
<name>N6UUV9_9EURY</name>
<dbReference type="SUPFAM" id="SSF50346">
    <property type="entry name" value="PRC-barrel domain"/>
    <property type="match status" value="1"/>
</dbReference>
<organism evidence="2 3">
    <name type="scientific">Methanocaldococcus villosus KIN24-T80</name>
    <dbReference type="NCBI Taxonomy" id="1069083"/>
    <lineage>
        <taxon>Archaea</taxon>
        <taxon>Methanobacteriati</taxon>
        <taxon>Methanobacteriota</taxon>
        <taxon>Methanomada group</taxon>
        <taxon>Methanococci</taxon>
        <taxon>Methanococcales</taxon>
        <taxon>Methanocaldococcaceae</taxon>
        <taxon>Methanocaldococcus</taxon>
    </lineage>
</organism>
<dbReference type="PATRIC" id="fig|1069083.5.peg.729"/>
<accession>N6UUV9</accession>
<dbReference type="Pfam" id="PF05239">
    <property type="entry name" value="PRC"/>
    <property type="match status" value="1"/>
</dbReference>
<dbReference type="RefSeq" id="WP_004591328.1">
    <property type="nucleotide sequence ID" value="NZ_APMM01000024.1"/>
</dbReference>
<dbReference type="STRING" id="1069083.GCA_000371805_00379"/>
<dbReference type="AlphaFoldDB" id="N6UUV9"/>
<proteinExistence type="predicted"/>
<evidence type="ECO:0000313" key="3">
    <source>
        <dbReference type="Proteomes" id="UP000053695"/>
    </source>
</evidence>
<feature type="domain" description="PRC-barrel" evidence="1">
    <location>
        <begin position="9"/>
        <end position="77"/>
    </location>
</feature>
<evidence type="ECO:0000259" key="1">
    <source>
        <dbReference type="Pfam" id="PF05239"/>
    </source>
</evidence>
<dbReference type="PANTHER" id="PTHR38137">
    <property type="entry name" value="PRC-BARREL DOMAIN PROTEIN"/>
    <property type="match status" value="1"/>
</dbReference>
<dbReference type="Proteomes" id="UP000053695">
    <property type="component" value="Unassembled WGS sequence"/>
</dbReference>
<dbReference type="PANTHER" id="PTHR38137:SF2">
    <property type="entry name" value="PRC-BARREL DOMAIN-CONTAINING PROTEIN"/>
    <property type="match status" value="1"/>
</dbReference>
<sequence>MKKLPAKIIFGKNIVGNLGSVLGRVVDIVFDEKIGKIVSLEVEPEEGSPIDIADGKNVFIPYKAVIAIKDVVVIDEKYLTQAYIKPVE</sequence>
<gene>
    <name evidence="2" type="ORF">J422_03733</name>
</gene>
<comment type="caution">
    <text evidence="2">The sequence shown here is derived from an EMBL/GenBank/DDBJ whole genome shotgun (WGS) entry which is preliminary data.</text>
</comment>
<reference evidence="2 3" key="1">
    <citation type="journal article" date="2013" name="Genome Announc.">
        <title>Draft Genome Sequence of a Highly Flagellated, Fast-Swimming Archaeon, Methanocaldococcus villosus Strain KIN24-T80 (DSM 22612).</title>
        <authorList>
            <person name="Thennarasu S."/>
            <person name="Polireddy D."/>
            <person name="Antony A."/>
            <person name="Yada M.R."/>
            <person name="Algarawi S."/>
            <person name="Sivakumar N."/>
        </authorList>
    </citation>
    <scope>NUCLEOTIDE SEQUENCE [LARGE SCALE GENOMIC DNA]</scope>
    <source>
        <strain evidence="2 3">KIN24-T80</strain>
    </source>
</reference>
<protein>
    <submittedName>
        <fullName evidence="2">PRC-barrel domain protein</fullName>
    </submittedName>
</protein>
<keyword evidence="3" id="KW-1185">Reference proteome</keyword>
<dbReference type="InterPro" id="IPR027275">
    <property type="entry name" value="PRC-brl_dom"/>
</dbReference>
<evidence type="ECO:0000313" key="2">
    <source>
        <dbReference type="EMBL" id="ENN96139.1"/>
    </source>
</evidence>
<dbReference type="Gene3D" id="2.30.30.240">
    <property type="entry name" value="PRC-barrel domain"/>
    <property type="match status" value="1"/>
</dbReference>
<dbReference type="OrthoDB" id="85079at2157"/>